<dbReference type="EMBL" id="VXLC01000008">
    <property type="protein sequence ID" value="KAA8887223.1"/>
    <property type="molecule type" value="Genomic_DNA"/>
</dbReference>
<gene>
    <name evidence="2" type="ORF">F3087_20200</name>
</gene>
<dbReference type="OrthoDB" id="786532at2"/>
<accession>A0A5N0EE60</accession>
<protein>
    <submittedName>
        <fullName evidence="2">Diiron oxygenase</fullName>
    </submittedName>
</protein>
<evidence type="ECO:0000313" key="2">
    <source>
        <dbReference type="EMBL" id="KAA8887223.1"/>
    </source>
</evidence>
<reference evidence="2 3" key="1">
    <citation type="submission" date="2019-09" db="EMBL/GenBank/DDBJ databases">
        <authorList>
            <person name="Wang X."/>
        </authorList>
    </citation>
    <scope>NUCLEOTIDE SEQUENCE [LARGE SCALE GENOMIC DNA]</scope>
    <source>
        <strain evidence="2 3">CICC 11023</strain>
    </source>
</reference>
<dbReference type="GO" id="GO:0016491">
    <property type="term" value="F:oxidoreductase activity"/>
    <property type="evidence" value="ECO:0007669"/>
    <property type="project" value="InterPro"/>
</dbReference>
<dbReference type="SUPFAM" id="SSF47240">
    <property type="entry name" value="Ferritin-like"/>
    <property type="match status" value="1"/>
</dbReference>
<evidence type="ECO:0000313" key="3">
    <source>
        <dbReference type="Proteomes" id="UP000323876"/>
    </source>
</evidence>
<dbReference type="RefSeq" id="WP_150403554.1">
    <property type="nucleotide sequence ID" value="NZ_VXLC01000008.1"/>
</dbReference>
<keyword evidence="3" id="KW-1185">Reference proteome</keyword>
<dbReference type="Pfam" id="PF11583">
    <property type="entry name" value="AurF"/>
    <property type="match status" value="1"/>
</dbReference>
<feature type="region of interest" description="Disordered" evidence="1">
    <location>
        <begin position="1"/>
        <end position="31"/>
    </location>
</feature>
<dbReference type="InterPro" id="IPR025859">
    <property type="entry name" value="AurF/CmlI"/>
</dbReference>
<proteinExistence type="predicted"/>
<comment type="caution">
    <text evidence="2">The sequence shown here is derived from an EMBL/GenBank/DDBJ whole genome shotgun (WGS) entry which is preliminary data.</text>
</comment>
<organism evidence="2 3">
    <name type="scientific">Nocardia colli</name>
    <dbReference type="NCBI Taxonomy" id="2545717"/>
    <lineage>
        <taxon>Bacteria</taxon>
        <taxon>Bacillati</taxon>
        <taxon>Actinomycetota</taxon>
        <taxon>Actinomycetes</taxon>
        <taxon>Mycobacteriales</taxon>
        <taxon>Nocardiaceae</taxon>
        <taxon>Nocardia</taxon>
    </lineage>
</organism>
<name>A0A5N0EE60_9NOCA</name>
<dbReference type="InterPro" id="IPR012348">
    <property type="entry name" value="RNR-like"/>
</dbReference>
<dbReference type="InterPro" id="IPR009078">
    <property type="entry name" value="Ferritin-like_SF"/>
</dbReference>
<evidence type="ECO:0000256" key="1">
    <source>
        <dbReference type="SAM" id="MobiDB-lite"/>
    </source>
</evidence>
<dbReference type="Proteomes" id="UP000323876">
    <property type="component" value="Unassembled WGS sequence"/>
</dbReference>
<dbReference type="Gene3D" id="1.10.620.20">
    <property type="entry name" value="Ribonucleotide Reductase, subunit A"/>
    <property type="match status" value="1"/>
</dbReference>
<sequence length="334" mass="37552">MTTHDTTPANRHAVSTAGMSTTRGKNVGDRQKTAQRLLRSAADRAYDGEVDIDWDAPLDPDKKWMLDHRQTLYGTYLWDRLTEEQRRTLGMHEAVSALSFGIIVESGLSAFLLRQYLEHGDPGDDHSRYALAEVGEETRHSTMFSRLINKSGLRAYQPFLPKPLFKAVRLIGLVPMGPATMGGLLLVEETLDRLQRENMDDPRIQPHMRQLNKIHVLEEARHITYAREELVRQIAKHGKLVNAAHRLAFSVMVFGIQPAIVTPRVYRSVGIHPLHGLAVALLSPNYRENAKFAGEMLLRYGYEIGFVRGAVSTRILRLARALPDDVMAELSGTA</sequence>
<dbReference type="AlphaFoldDB" id="A0A5N0EE60"/>